<keyword evidence="1" id="KW-0863">Zinc-finger</keyword>
<feature type="domain" description="CCHC-type" evidence="3">
    <location>
        <begin position="159"/>
        <end position="173"/>
    </location>
</feature>
<dbReference type="PROSITE" id="PS50158">
    <property type="entry name" value="ZF_CCHC"/>
    <property type="match status" value="1"/>
</dbReference>
<reference evidence="4 5" key="1">
    <citation type="submission" date="2022-05" db="EMBL/GenBank/DDBJ databases">
        <authorList>
            <consortium name="Genoscope - CEA"/>
            <person name="William W."/>
        </authorList>
    </citation>
    <scope>NUCLEOTIDE SEQUENCE [LARGE SCALE GENOMIC DNA]</scope>
</reference>
<dbReference type="InterPro" id="IPR001878">
    <property type="entry name" value="Znf_CCHC"/>
</dbReference>
<comment type="caution">
    <text evidence="4">The sequence shown here is derived from an EMBL/GenBank/DDBJ whole genome shotgun (WGS) entry which is preliminary data.</text>
</comment>
<feature type="region of interest" description="Disordered" evidence="2">
    <location>
        <begin position="175"/>
        <end position="199"/>
    </location>
</feature>
<organism evidence="4 5">
    <name type="scientific">Porites evermanni</name>
    <dbReference type="NCBI Taxonomy" id="104178"/>
    <lineage>
        <taxon>Eukaryota</taxon>
        <taxon>Metazoa</taxon>
        <taxon>Cnidaria</taxon>
        <taxon>Anthozoa</taxon>
        <taxon>Hexacorallia</taxon>
        <taxon>Scleractinia</taxon>
        <taxon>Fungiina</taxon>
        <taxon>Poritidae</taxon>
        <taxon>Porites</taxon>
    </lineage>
</organism>
<evidence type="ECO:0000313" key="5">
    <source>
        <dbReference type="Proteomes" id="UP001159427"/>
    </source>
</evidence>
<evidence type="ECO:0000313" key="4">
    <source>
        <dbReference type="EMBL" id="CAH3144603.1"/>
    </source>
</evidence>
<gene>
    <name evidence="4" type="ORF">PEVE_00043230</name>
</gene>
<name>A0ABN8PMA6_9CNID</name>
<dbReference type="EMBL" id="CALNXI010000874">
    <property type="protein sequence ID" value="CAH3144603.1"/>
    <property type="molecule type" value="Genomic_DNA"/>
</dbReference>
<keyword evidence="1" id="KW-0862">Zinc</keyword>
<dbReference type="PANTHER" id="PTHR33198">
    <property type="entry name" value="ANK_REP_REGION DOMAIN-CONTAINING PROTEIN-RELATED"/>
    <property type="match status" value="1"/>
</dbReference>
<proteinExistence type="predicted"/>
<dbReference type="Proteomes" id="UP001159427">
    <property type="component" value="Unassembled WGS sequence"/>
</dbReference>
<accession>A0ABN8PMA6</accession>
<protein>
    <recommendedName>
        <fullName evidence="3">CCHC-type domain-containing protein</fullName>
    </recommendedName>
</protein>
<evidence type="ECO:0000256" key="2">
    <source>
        <dbReference type="SAM" id="MobiDB-lite"/>
    </source>
</evidence>
<keyword evidence="1" id="KW-0479">Metal-binding</keyword>
<keyword evidence="5" id="KW-1185">Reference proteome</keyword>
<evidence type="ECO:0000259" key="3">
    <source>
        <dbReference type="PROSITE" id="PS50158"/>
    </source>
</evidence>
<sequence>MDDNERNQNTLGLRWKRWLTAFELLADRKGLILNEDNVNNRQRRRALMLHLAGPDVQDIFPSLPNTGNVKDYQKAVDALNVYFVPKVDTTYDKHCFRQLIQAPGETIRQFATRLRRASKDCDYGGDTDNQIRGEILCKCTSTIRHFGRDSNCPARGHFCHGCGLEGHFQEQCKTKQKGEAGQKQSKGHRNREGGAANMVGCDDDEEEPVYASTAGGRNEEKIEVTVGVSKLNMIIVSGANTNIIDKQTWEWLKKNKVKCESARSCSKLYAYASQTPFHWIGVGKLKERAVQLHIDPNVKPEAQPMRRTPFSKRLELEEKIKELIELDITEPAQGPTPF</sequence>
<evidence type="ECO:0000256" key="1">
    <source>
        <dbReference type="PROSITE-ProRule" id="PRU00047"/>
    </source>
</evidence>